<dbReference type="EMBL" id="JABZGU010000023">
    <property type="protein sequence ID" value="MBF4802566.1"/>
    <property type="molecule type" value="Genomic_DNA"/>
</dbReference>
<dbReference type="SFLD" id="SFLDG01386">
    <property type="entry name" value="main_SPASM_domain-containing"/>
    <property type="match status" value="1"/>
</dbReference>
<dbReference type="GO" id="GO:0046872">
    <property type="term" value="F:metal ion binding"/>
    <property type="evidence" value="ECO:0007669"/>
    <property type="project" value="UniProtKB-KW"/>
</dbReference>
<evidence type="ECO:0000313" key="7">
    <source>
        <dbReference type="Proteomes" id="UP000787322"/>
    </source>
</evidence>
<dbReference type="GO" id="GO:0003824">
    <property type="term" value="F:catalytic activity"/>
    <property type="evidence" value="ECO:0007669"/>
    <property type="project" value="InterPro"/>
</dbReference>
<dbReference type="Proteomes" id="UP000787322">
    <property type="component" value="Unassembled WGS sequence"/>
</dbReference>
<evidence type="ECO:0000256" key="3">
    <source>
        <dbReference type="ARBA" id="ARBA00023004"/>
    </source>
</evidence>
<dbReference type="GO" id="GO:0051536">
    <property type="term" value="F:iron-sulfur cluster binding"/>
    <property type="evidence" value="ECO:0007669"/>
    <property type="project" value="UniProtKB-KW"/>
</dbReference>
<evidence type="ECO:0000259" key="5">
    <source>
        <dbReference type="PROSITE" id="PS51918"/>
    </source>
</evidence>
<dbReference type="PANTHER" id="PTHR11228:SF7">
    <property type="entry name" value="PQQA PEPTIDE CYCLASE"/>
    <property type="match status" value="1"/>
</dbReference>
<dbReference type="InterPro" id="IPR013785">
    <property type="entry name" value="Aldolase_TIM"/>
</dbReference>
<comment type="caution">
    <text evidence="6">The sequence shown here is derived from an EMBL/GenBank/DDBJ whole genome shotgun (WGS) entry which is preliminary data.</text>
</comment>
<evidence type="ECO:0000256" key="2">
    <source>
        <dbReference type="ARBA" id="ARBA00022723"/>
    </source>
</evidence>
<organism evidence="6 7">
    <name type="scientific">Lancefieldella parvula</name>
    <dbReference type="NCBI Taxonomy" id="1382"/>
    <lineage>
        <taxon>Bacteria</taxon>
        <taxon>Bacillati</taxon>
        <taxon>Actinomycetota</taxon>
        <taxon>Coriobacteriia</taxon>
        <taxon>Coriobacteriales</taxon>
        <taxon>Atopobiaceae</taxon>
        <taxon>Lancefieldella</taxon>
    </lineage>
</organism>
<dbReference type="Pfam" id="PF04055">
    <property type="entry name" value="Radical_SAM"/>
    <property type="match status" value="1"/>
</dbReference>
<gene>
    <name evidence="6" type="ORF">HXK24_01905</name>
</gene>
<dbReference type="PROSITE" id="PS51918">
    <property type="entry name" value="RADICAL_SAM"/>
    <property type="match status" value="1"/>
</dbReference>
<sequence>MNKYAEILRYPHHIAFDITNRCNFRCLHCYNSSGENFICKHELTDDEVLRFVSEVIEYKPFSVCFCGGEPLLRKDLLCECLKMLKTQGIHTSFVTNGYYINKVLSEELDSIGVDGIQISLDGNESSHNQLRQNRDAYCKAIDAIDCVLNNTDIHLDIAFSPTSFNINHFVDAYQKISQIFRQSTRFTSNLVDTIELRVQPLMMYGRAGENNEIMPSEIQYEKLIYFINQLNSYRFENRVEIQWGDPLDHIFRFKNLERLMDQATIHADGSVMVSPYFPLIIGNIRRHNLSEYWKSGLNIIWSSPLVQSFCDELKTINNMKDISLMVGNINQGYDIEVDLIDGNNIHLLDNDIRGANYEKTRVF</sequence>
<name>A0A9D6ADY3_9ACTN</name>
<dbReference type="SUPFAM" id="SSF102114">
    <property type="entry name" value="Radical SAM enzymes"/>
    <property type="match status" value="1"/>
</dbReference>
<keyword evidence="2" id="KW-0479">Metal-binding</keyword>
<keyword evidence="1" id="KW-0949">S-adenosyl-L-methionine</keyword>
<dbReference type="InterPro" id="IPR058240">
    <property type="entry name" value="rSAM_sf"/>
</dbReference>
<dbReference type="SFLD" id="SFLDG01067">
    <property type="entry name" value="SPASM/twitch_domain_containing"/>
    <property type="match status" value="1"/>
</dbReference>
<dbReference type="Gene3D" id="3.20.20.70">
    <property type="entry name" value="Aldolase class I"/>
    <property type="match status" value="1"/>
</dbReference>
<dbReference type="CDD" id="cd01335">
    <property type="entry name" value="Radical_SAM"/>
    <property type="match status" value="1"/>
</dbReference>
<dbReference type="CDD" id="cd21109">
    <property type="entry name" value="SPASM"/>
    <property type="match status" value="1"/>
</dbReference>
<dbReference type="AlphaFoldDB" id="A0A9D6ADY3"/>
<keyword evidence="3" id="KW-0408">Iron</keyword>
<dbReference type="InterPro" id="IPR050377">
    <property type="entry name" value="Radical_SAM_PqqE_MftC-like"/>
</dbReference>
<evidence type="ECO:0000256" key="1">
    <source>
        <dbReference type="ARBA" id="ARBA00022691"/>
    </source>
</evidence>
<dbReference type="SFLD" id="SFLDS00029">
    <property type="entry name" value="Radical_SAM"/>
    <property type="match status" value="1"/>
</dbReference>
<protein>
    <submittedName>
        <fullName evidence="6">Radical SAM protein</fullName>
    </submittedName>
</protein>
<feature type="domain" description="Radical SAM core" evidence="5">
    <location>
        <begin position="8"/>
        <end position="236"/>
    </location>
</feature>
<dbReference type="PANTHER" id="PTHR11228">
    <property type="entry name" value="RADICAL SAM DOMAIN PROTEIN"/>
    <property type="match status" value="1"/>
</dbReference>
<accession>A0A9D6ADY3</accession>
<evidence type="ECO:0000313" key="6">
    <source>
        <dbReference type="EMBL" id="MBF4802566.1"/>
    </source>
</evidence>
<evidence type="ECO:0000256" key="4">
    <source>
        <dbReference type="ARBA" id="ARBA00023014"/>
    </source>
</evidence>
<reference evidence="6" key="1">
    <citation type="submission" date="2020-04" db="EMBL/GenBank/DDBJ databases">
        <title>Deep metagenomics examines the oral microbiome during advanced dental caries in children, revealing novel taxa and co-occurrences with host molecules.</title>
        <authorList>
            <person name="Baker J.L."/>
            <person name="Morton J.T."/>
            <person name="Dinis M."/>
            <person name="Alvarez R."/>
            <person name="Tran N.C."/>
            <person name="Knight R."/>
            <person name="Edlund A."/>
        </authorList>
    </citation>
    <scope>NUCLEOTIDE SEQUENCE</scope>
    <source>
        <strain evidence="6">JCVI_3_bin.11</strain>
    </source>
</reference>
<proteinExistence type="predicted"/>
<keyword evidence="4" id="KW-0411">Iron-sulfur</keyword>
<dbReference type="InterPro" id="IPR007197">
    <property type="entry name" value="rSAM"/>
</dbReference>